<gene>
    <name evidence="2" type="ORF">CV019_00490</name>
</gene>
<protein>
    <recommendedName>
        <fullName evidence="1">Bacterial virulence domain-containing protein</fullName>
    </recommendedName>
</protein>
<organism evidence="2 3">
    <name type="scientific">Staphylococcus haemolyticus</name>
    <dbReference type="NCBI Taxonomy" id="1283"/>
    <lineage>
        <taxon>Bacteria</taxon>
        <taxon>Bacillati</taxon>
        <taxon>Bacillota</taxon>
        <taxon>Bacilli</taxon>
        <taxon>Bacillales</taxon>
        <taxon>Staphylococcaceae</taxon>
        <taxon>Staphylococcus</taxon>
    </lineage>
</organism>
<sequence length="28" mass="3211">IEGGHHFDEDYEGLAKRIVTSLKTRLPK</sequence>
<comment type="caution">
    <text evidence="2">The sequence shown here is derived from an EMBL/GenBank/DDBJ whole genome shotgun (WGS) entry which is preliminary data.</text>
</comment>
<accession>A0A7Z1N866</accession>
<dbReference type="Proteomes" id="UP000238153">
    <property type="component" value="Unassembled WGS sequence"/>
</dbReference>
<dbReference type="Pfam" id="PF06057">
    <property type="entry name" value="VirJ"/>
    <property type="match status" value="1"/>
</dbReference>
<dbReference type="EMBL" id="PGWX01000046">
    <property type="protein sequence ID" value="PPJ79622.1"/>
    <property type="molecule type" value="Genomic_DNA"/>
</dbReference>
<reference evidence="2 3" key="1">
    <citation type="submission" date="2017-11" db="EMBL/GenBank/DDBJ databases">
        <authorList>
            <person name="Founou R.C."/>
            <person name="Founou L."/>
            <person name="Allam M."/>
            <person name="Ismail A."/>
            <person name="Essack S.Y."/>
        </authorList>
    </citation>
    <scope>NUCLEOTIDE SEQUENCE [LARGE SCALE GENOMIC DNA]</scope>
    <source>
        <strain evidence="2 3">G811N2B1</strain>
    </source>
</reference>
<feature type="domain" description="Bacterial virulence" evidence="1">
    <location>
        <begin position="1"/>
        <end position="25"/>
    </location>
</feature>
<evidence type="ECO:0000313" key="2">
    <source>
        <dbReference type="EMBL" id="PPJ79622.1"/>
    </source>
</evidence>
<name>A0A7Z1N866_STAHA</name>
<proteinExistence type="predicted"/>
<evidence type="ECO:0000313" key="3">
    <source>
        <dbReference type="Proteomes" id="UP000238153"/>
    </source>
</evidence>
<dbReference type="InterPro" id="IPR010333">
    <property type="entry name" value="VirJ"/>
</dbReference>
<dbReference type="AlphaFoldDB" id="A0A7Z1N866"/>
<evidence type="ECO:0000259" key="1">
    <source>
        <dbReference type="Pfam" id="PF06057"/>
    </source>
</evidence>
<feature type="non-terminal residue" evidence="2">
    <location>
        <position position="1"/>
    </location>
</feature>